<dbReference type="KEGG" id="cbr:CBG_27102"/>
<dbReference type="EMBL" id="HE600954">
    <property type="protein sequence ID" value="CAR99357.1"/>
    <property type="molecule type" value="Genomic_DNA"/>
</dbReference>
<proteinExistence type="predicted"/>
<organism evidence="2 3">
    <name type="scientific">Caenorhabditis briggsae</name>
    <dbReference type="NCBI Taxonomy" id="6238"/>
    <lineage>
        <taxon>Eukaryota</taxon>
        <taxon>Metazoa</taxon>
        <taxon>Ecdysozoa</taxon>
        <taxon>Nematoda</taxon>
        <taxon>Chromadorea</taxon>
        <taxon>Rhabditida</taxon>
        <taxon>Rhabditina</taxon>
        <taxon>Rhabditomorpha</taxon>
        <taxon>Rhabditoidea</taxon>
        <taxon>Rhabditidae</taxon>
        <taxon>Peloderinae</taxon>
        <taxon>Caenorhabditis</taxon>
    </lineage>
</organism>
<sequence>MLKVQDHYQTEKSEKSENHSLRTPRCSAEHSMKHLGQNMPHLMTPKAPQPVL</sequence>
<accession>B6IHH7</accession>
<dbReference type="HOGENOM" id="CLU_3089251_0_0_1"/>
<evidence type="ECO:0000256" key="1">
    <source>
        <dbReference type="SAM" id="MobiDB-lite"/>
    </source>
</evidence>
<reference evidence="2 3" key="2">
    <citation type="journal article" date="2011" name="PLoS Genet.">
        <title>Caenorhabditis briggsae recombinant inbred line genotypes reveal inter-strain incompatibility and the evolution of recombination.</title>
        <authorList>
            <person name="Ross J.A."/>
            <person name="Koboldt D.C."/>
            <person name="Staisch J.E."/>
            <person name="Chamberlin H.M."/>
            <person name="Gupta B.P."/>
            <person name="Miller R.D."/>
            <person name="Baird S.E."/>
            <person name="Haag E.S."/>
        </authorList>
    </citation>
    <scope>NUCLEOTIDE SEQUENCE [LARGE SCALE GENOMIC DNA]</scope>
    <source>
        <strain evidence="2 3">AF16</strain>
    </source>
</reference>
<evidence type="ECO:0000313" key="2">
    <source>
        <dbReference type="EMBL" id="CAR99357.1"/>
    </source>
</evidence>
<dbReference type="GeneID" id="68918561"/>
<dbReference type="Proteomes" id="UP000008549">
    <property type="component" value="Unassembled WGS sequence"/>
</dbReference>
<dbReference type="AlphaFoldDB" id="B6IHH7"/>
<dbReference type="InParanoid" id="B6IHH7"/>
<keyword evidence="3" id="KW-1185">Reference proteome</keyword>
<gene>
    <name evidence="2" type="ORF">CBG27102</name>
    <name evidence="2" type="ORF">CBG_27102</name>
</gene>
<reference evidence="2 3" key="1">
    <citation type="journal article" date="2003" name="PLoS Biol.">
        <title>The genome sequence of Caenorhabditis briggsae: a platform for comparative genomics.</title>
        <authorList>
            <person name="Stein L.D."/>
            <person name="Bao Z."/>
            <person name="Blasiar D."/>
            <person name="Blumenthal T."/>
            <person name="Brent M.R."/>
            <person name="Chen N."/>
            <person name="Chinwalla A."/>
            <person name="Clarke L."/>
            <person name="Clee C."/>
            <person name="Coghlan A."/>
            <person name="Coulson A."/>
            <person name="D'Eustachio P."/>
            <person name="Fitch D.H."/>
            <person name="Fulton L.A."/>
            <person name="Fulton R.E."/>
            <person name="Griffiths-Jones S."/>
            <person name="Harris T.W."/>
            <person name="Hillier L.W."/>
            <person name="Kamath R."/>
            <person name="Kuwabara P.E."/>
            <person name="Mardis E.R."/>
            <person name="Marra M.A."/>
            <person name="Miner T.L."/>
            <person name="Minx P."/>
            <person name="Mullikin J.C."/>
            <person name="Plumb R.W."/>
            <person name="Rogers J."/>
            <person name="Schein J.E."/>
            <person name="Sohrmann M."/>
            <person name="Spieth J."/>
            <person name="Stajich J.E."/>
            <person name="Wei C."/>
            <person name="Willey D."/>
            <person name="Wilson R.K."/>
            <person name="Durbin R."/>
            <person name="Waterston R.H."/>
        </authorList>
    </citation>
    <scope>NUCLEOTIDE SEQUENCE [LARGE SCALE GENOMIC DNA]</scope>
    <source>
        <strain evidence="2 3">AF16</strain>
    </source>
</reference>
<feature type="compositionally biased region" description="Basic and acidic residues" evidence="1">
    <location>
        <begin position="1"/>
        <end position="20"/>
    </location>
</feature>
<evidence type="ECO:0000313" key="3">
    <source>
        <dbReference type="Proteomes" id="UP000008549"/>
    </source>
</evidence>
<protein>
    <submittedName>
        <fullName evidence="2">Protein CBG27102</fullName>
    </submittedName>
</protein>
<name>B6IHH7_CAEBR</name>
<dbReference type="RefSeq" id="XP_045098920.1">
    <property type="nucleotide sequence ID" value="XM_045237698.1"/>
</dbReference>
<feature type="region of interest" description="Disordered" evidence="1">
    <location>
        <begin position="1"/>
        <end position="31"/>
    </location>
</feature>
<dbReference type="CTD" id="68918561"/>